<evidence type="ECO:0000259" key="2">
    <source>
        <dbReference type="Pfam" id="PF23759"/>
    </source>
</evidence>
<dbReference type="Proteomes" id="UP000199138">
    <property type="component" value="Unassembled WGS sequence"/>
</dbReference>
<dbReference type="STRING" id="1224947.SAMN05216480_109120"/>
<evidence type="ECO:0000313" key="3">
    <source>
        <dbReference type="EMBL" id="SFU60608.1"/>
    </source>
</evidence>
<dbReference type="InterPro" id="IPR056600">
    <property type="entry name" value="GBD_T9SS_assoc"/>
</dbReference>
<dbReference type="Pfam" id="PF13585">
    <property type="entry name" value="CHU_C"/>
    <property type="match status" value="1"/>
</dbReference>
<dbReference type="GO" id="GO:0005975">
    <property type="term" value="P:carbohydrate metabolic process"/>
    <property type="evidence" value="ECO:0007669"/>
    <property type="project" value="UniProtKB-ARBA"/>
</dbReference>
<dbReference type="InterPro" id="IPR051136">
    <property type="entry name" value="Intracellular_Lectin-GPT"/>
</dbReference>
<feature type="signal peptide" evidence="1">
    <location>
        <begin position="1"/>
        <end position="20"/>
    </location>
</feature>
<gene>
    <name evidence="3" type="ORF">SAMN05216480_109120</name>
</gene>
<dbReference type="RefSeq" id="WP_093025483.1">
    <property type="nucleotide sequence ID" value="NZ_FPBK01000009.1"/>
</dbReference>
<evidence type="ECO:0000256" key="1">
    <source>
        <dbReference type="SAM" id="SignalP"/>
    </source>
</evidence>
<dbReference type="PROSITE" id="PS51257">
    <property type="entry name" value="PROKAR_LIPOPROTEIN"/>
    <property type="match status" value="1"/>
</dbReference>
<dbReference type="Pfam" id="PF23759">
    <property type="entry name" value="GBD_T9SS_assoc"/>
    <property type="match status" value="1"/>
</dbReference>
<dbReference type="PANTHER" id="PTHR12223">
    <property type="entry name" value="VESICULAR MANNOSE-BINDING LECTIN"/>
    <property type="match status" value="1"/>
</dbReference>
<proteinExistence type="predicted"/>
<dbReference type="Pfam" id="PF18483">
    <property type="entry name" value="Lectin_L-type_dom"/>
    <property type="match status" value="1"/>
</dbReference>
<name>A0A1I7HIT4_9FLAO</name>
<dbReference type="SUPFAM" id="SSF49899">
    <property type="entry name" value="Concanavalin A-like lectins/glucanases"/>
    <property type="match status" value="1"/>
</dbReference>
<feature type="domain" description="T9SS-like galactose binding" evidence="2">
    <location>
        <begin position="24"/>
        <end position="151"/>
    </location>
</feature>
<accession>A0A1I7HIT4</accession>
<dbReference type="InterPro" id="IPR026341">
    <property type="entry name" value="T9SS_type_B"/>
</dbReference>
<feature type="chain" id="PRO_5011448297" evidence="1">
    <location>
        <begin position="21"/>
        <end position="2125"/>
    </location>
</feature>
<evidence type="ECO:0000313" key="4">
    <source>
        <dbReference type="Proteomes" id="UP000199138"/>
    </source>
</evidence>
<dbReference type="GO" id="GO:0004553">
    <property type="term" value="F:hydrolase activity, hydrolyzing O-glycosyl compounds"/>
    <property type="evidence" value="ECO:0007669"/>
    <property type="project" value="UniProtKB-ARBA"/>
</dbReference>
<dbReference type="PANTHER" id="PTHR12223:SF19">
    <property type="entry name" value="LEGUME LECTIN DOMAIN-CONTAINING PROTEIN"/>
    <property type="match status" value="1"/>
</dbReference>
<dbReference type="InterPro" id="IPR056573">
    <property type="entry name" value="Lectin_L-type_dom"/>
</dbReference>
<dbReference type="Gene3D" id="2.60.120.200">
    <property type="match status" value="1"/>
</dbReference>
<keyword evidence="1" id="KW-0732">Signal</keyword>
<keyword evidence="4" id="KW-1185">Reference proteome</keyword>
<organism evidence="3 4">
    <name type="scientific">Pustulibacterium marinum</name>
    <dbReference type="NCBI Taxonomy" id="1224947"/>
    <lineage>
        <taxon>Bacteria</taxon>
        <taxon>Pseudomonadati</taxon>
        <taxon>Bacteroidota</taxon>
        <taxon>Flavobacteriia</taxon>
        <taxon>Flavobacteriales</taxon>
        <taxon>Flavobacteriaceae</taxon>
        <taxon>Pustulibacterium</taxon>
    </lineage>
</organism>
<reference evidence="3 4" key="1">
    <citation type="submission" date="2016-10" db="EMBL/GenBank/DDBJ databases">
        <authorList>
            <person name="de Groot N.N."/>
        </authorList>
    </citation>
    <scope>NUCLEOTIDE SEQUENCE [LARGE SCALE GENOMIC DNA]</scope>
    <source>
        <strain evidence="3 4">CGMCC 1.12333</strain>
    </source>
</reference>
<dbReference type="InterPro" id="IPR013320">
    <property type="entry name" value="ConA-like_dom_sf"/>
</dbReference>
<dbReference type="NCBIfam" id="TIGR04131">
    <property type="entry name" value="Bac_Flav_CTERM"/>
    <property type="match status" value="1"/>
</dbReference>
<sequence length="2125" mass="232051">MKFKNYLTVILVFFSCIVFSQTTSNDECSNATTLQVNDDDQCTDVTNVTFTNATVSSEDNSCADTNSGDLWYQFTATSNTHQIEIVNPNGGNLGSTFDEVVLTLYSGTCSSLTELYCTSLNNILATDLEVGISYLLRVTDNSTAVNATNFDLCVNVPELPANVDSFSCAIRTINSDFESPVVIGIYPPQIDQDMMQGWRTTATSGLIEVWPVPNFEDVPGFSGSQFVELNADEDAGIYQDYETPLSTSFTYSFAHRARAAGFDVCQILSGPPGGPYEVVDTFSTNNAAWVYYSGNYTSPDSQPITRFIFEAVSTAGGDPTVGNFLDAVSITANNGILTENPYTIDCSNAEVEVEAAGGGNWIAADDNPGETVIVDPNSNTTTISGFSIPGTYHYTWNGTYCVSELEVVFQGFNLSFSYGEDAVCQGSENIIPTLADGFYEGGTFTSEDGLVIDATTGEVNVTDSTPGTYNITYTIVPPDDVETECDTSNSYEITIGTVPEVSAIEDYLLCGETPNEGYANFNLTSKEDEILNGQTGVEVTYYYTAEDAENATDAFSVPQTYENEEEFQQTIYVRLEETNSGCYSTTSFNIVVNMLPEVTEIEDLYICDDGSGTVTLDLNTQLTQILNGQSTDDFTASVYENEADALAATNAISSIDAYEIPSESVATLYVRVENTINSDCYATTSFTVNSYSTPVINQPEDILECLSDDSGIASFDTSGVTESIIGDMEGVSIQYFDEDGNLIGDELPNPYESASQTITANVTDSYSVCYEFESTDFTLNDDAVLLSDDETIRLTANQSGQNGSAWADIMLDLSEDFTVESEMYFGNNDAGADGMAFVIQPLSVNAGSLGGGLGFAGISPSFAVEFDTYDNGVSVDPISNDHIALIQDGNPQNVAAHSAITPYYNAGNLEDGAWHSAIFHWDVEAQTFTVTFDGSLVINATIDITNEVFDGSPYVYWGFTGATGAAYNLQQVRVLDYCVAQEDIGCTASVSFDLIASHALEVGSLDTIEVCDDSSNNGIESFDLTQYETEIFNGYEDDFTISYFTSEEDAIASNNAIANPSSFNNTVEGGQTIYIRLDNNDTSCVSFASFDIQINPVPEVIVPYPYYGCDQDQDGYYDYELNTMNAEILNGQTNISVTYYSTLEDAQAATSALPDVYTNTQTPDETIYVRLENTITGCYNTTTLELKIAEIPDTLAAGSIEECDIDHDGFAEFDIESINNGILPNNGQQYYISYHETYEDAEDGVNTISSMYQNITPDQQTVYIRIEHAVSGCFSIEPLELIVNPTPPNDVVLDALTYCDPDNDGFGSFDIESMAEAAITDSSANYEVSFFETYIDATTATNELTSMYDNIVPYLQTIYIRLTWDVNSCVSVIPLDLIVQNTPVVSANLPDLEICDDSVVDGLAEFDLTLENDAVYVDQSTSDFSISYYQTEAEAVLGENSLPLNYTNVNPYQQTIYVRLENNTTGCFTVRAFDLLVHENPVINPNYDYDLALCDDFGEEGDETLVFDLTWEKDEITGDVGGYSVHFFESMADAQNNVNEIPDDTAYTNYANPQNLYVRVEDVITGCTTFTTVTLRVLNNPTPLAAMEPLEACDDDLDGDENNGQVVFDLMQDELALLNGESGVSATYYESYEDAFEGANAIANPEAYYNVSSYNQTIYVGVTNDVTGCLTIVDFDLIVHPLPEVTDANFFYVCELDNNDIEKVLLTDMDSFVVDGGSLDGLEISYYATEAAAEAGYPMIIGPYVDVYGTLEMYARVEDLETGCIQVVAYTMDIEQAPLAATPGIYAVCESLTEDGYYNNDGVEIFDLTSLESTILMGQDPNGYTVTFYETYDNALAQISPITDEDAAAYESESTFIYAVVTNNTTGCTNGEPIEIELLVEPMPEVTLEIVNDGIVCIDATNNPVIGTDLGFGYTYLWSNGATTPTIEVTQGGDYYVTITTSESVNQCSYTTNTVTYEEASLPSVTPTIIQSEIFSDNNTIEVLANGAGVSTYEYQLDDNIAQDSNIFTNVEPGVHTVTIIEVNGCGSLSIEVSVIDYMKYFTPNGDGVNDKWRIIGLESQENAIVFIFDRQGKLLKQMSATSQGWDGMYNGVLMPSNDYWFKVVYTESSTGEVREFQSHFSLKL</sequence>
<protein>
    <submittedName>
        <fullName evidence="3">Gliding motility-associated C-terminal domain-containing protein</fullName>
    </submittedName>
</protein>
<dbReference type="OrthoDB" id="9765926at2"/>
<dbReference type="EMBL" id="FPBK01000009">
    <property type="protein sequence ID" value="SFU60608.1"/>
    <property type="molecule type" value="Genomic_DNA"/>
</dbReference>
<dbReference type="CDD" id="cd01951">
    <property type="entry name" value="lectin_L-type"/>
    <property type="match status" value="1"/>
</dbReference>